<evidence type="ECO:0008006" key="4">
    <source>
        <dbReference type="Google" id="ProtNLM"/>
    </source>
</evidence>
<feature type="transmembrane region" description="Helical" evidence="1">
    <location>
        <begin position="12"/>
        <end position="35"/>
    </location>
</feature>
<evidence type="ECO:0000256" key="1">
    <source>
        <dbReference type="SAM" id="Phobius"/>
    </source>
</evidence>
<keyword evidence="1" id="KW-0812">Transmembrane</keyword>
<protein>
    <recommendedName>
        <fullName evidence="4">DUF2842 domain-containing protein</fullName>
    </recommendedName>
</protein>
<keyword evidence="1" id="KW-1133">Transmembrane helix</keyword>
<evidence type="ECO:0000313" key="3">
    <source>
        <dbReference type="Proteomes" id="UP000032305"/>
    </source>
</evidence>
<name>A0A0A1W434_9SPHN</name>
<dbReference type="AlphaFoldDB" id="A0A0A1W434"/>
<reference evidence="2 3" key="1">
    <citation type="submission" date="2014-11" db="EMBL/GenBank/DDBJ databases">
        <title>Whole genome shotgun sequence of Sphingomonas parapaucimobilis NBRC 15100.</title>
        <authorList>
            <person name="Katano-Makiyama Y."/>
            <person name="Hosoyama A."/>
            <person name="Hashimoto M."/>
            <person name="Hosoyama Y."/>
            <person name="Noguchi M."/>
            <person name="Numata M."/>
            <person name="Tsuchikane K."/>
            <person name="Hirakata S."/>
            <person name="Uohara A."/>
            <person name="Shimodaira J."/>
            <person name="Ohji S."/>
            <person name="Ichikawa N."/>
            <person name="Kimura A."/>
            <person name="Yamazoe A."/>
            <person name="Fujita N."/>
        </authorList>
    </citation>
    <scope>NUCLEOTIDE SEQUENCE [LARGE SCALE GENOMIC DNA]</scope>
    <source>
        <strain evidence="2 3">NBRC 15100</strain>
    </source>
</reference>
<organism evidence="2 3">
    <name type="scientific">Sphingomonas parapaucimobilis NBRC 15100</name>
    <dbReference type="NCBI Taxonomy" id="1219049"/>
    <lineage>
        <taxon>Bacteria</taxon>
        <taxon>Pseudomonadati</taxon>
        <taxon>Pseudomonadota</taxon>
        <taxon>Alphaproteobacteria</taxon>
        <taxon>Sphingomonadales</taxon>
        <taxon>Sphingomonadaceae</taxon>
        <taxon>Sphingomonas</taxon>
    </lineage>
</organism>
<dbReference type="RefSeq" id="WP_042483237.1">
    <property type="nucleotide sequence ID" value="NZ_BBPI01000007.1"/>
</dbReference>
<evidence type="ECO:0000313" key="2">
    <source>
        <dbReference type="EMBL" id="GAL99658.1"/>
    </source>
</evidence>
<dbReference type="InterPro" id="IPR021265">
    <property type="entry name" value="DUF2842"/>
</dbReference>
<dbReference type="Pfam" id="PF11003">
    <property type="entry name" value="DUF2842"/>
    <property type="match status" value="1"/>
</dbReference>
<accession>A0A0A1W434</accession>
<feature type="transmembrane region" description="Helical" evidence="1">
    <location>
        <begin position="41"/>
        <end position="59"/>
    </location>
</feature>
<keyword evidence="3" id="KW-1185">Reference proteome</keyword>
<dbReference type="EMBL" id="BBPI01000007">
    <property type="protein sequence ID" value="GAL99658.1"/>
    <property type="molecule type" value="Genomic_DNA"/>
</dbReference>
<dbReference type="OrthoDB" id="7510023at2"/>
<keyword evidence="1" id="KW-0472">Membrane</keyword>
<dbReference type="Proteomes" id="UP000032305">
    <property type="component" value="Unassembled WGS sequence"/>
</dbReference>
<sequence length="66" mass="7434">MTPSWRKPAGMLLIVAIIIVWAMLVTSLSGVVGQWHWVLQLGFYVVAGIAWITPMKPLLRWMEGGR</sequence>
<proteinExistence type="predicted"/>
<gene>
    <name evidence="2" type="ORF">SP5_007_00500</name>
</gene>
<comment type="caution">
    <text evidence="2">The sequence shown here is derived from an EMBL/GenBank/DDBJ whole genome shotgun (WGS) entry which is preliminary data.</text>
</comment>